<dbReference type="EMBL" id="FJOG01000048">
    <property type="protein sequence ID" value="CZR67907.1"/>
    <property type="molecule type" value="Genomic_DNA"/>
</dbReference>
<evidence type="ECO:0000256" key="1">
    <source>
        <dbReference type="SAM" id="MobiDB-lite"/>
    </source>
</evidence>
<evidence type="ECO:0000313" key="3">
    <source>
        <dbReference type="Proteomes" id="UP000184330"/>
    </source>
</evidence>
<feature type="compositionally biased region" description="Polar residues" evidence="1">
    <location>
        <begin position="434"/>
        <end position="443"/>
    </location>
</feature>
<feature type="compositionally biased region" description="Polar residues" evidence="1">
    <location>
        <begin position="24"/>
        <end position="47"/>
    </location>
</feature>
<dbReference type="Proteomes" id="UP000184330">
    <property type="component" value="Unassembled WGS sequence"/>
</dbReference>
<keyword evidence="3" id="KW-1185">Reference proteome</keyword>
<organism evidence="2 3">
    <name type="scientific">Phialocephala subalpina</name>
    <dbReference type="NCBI Taxonomy" id="576137"/>
    <lineage>
        <taxon>Eukaryota</taxon>
        <taxon>Fungi</taxon>
        <taxon>Dikarya</taxon>
        <taxon>Ascomycota</taxon>
        <taxon>Pezizomycotina</taxon>
        <taxon>Leotiomycetes</taxon>
        <taxon>Helotiales</taxon>
        <taxon>Mollisiaceae</taxon>
        <taxon>Phialocephala</taxon>
        <taxon>Phialocephala fortinii species complex</taxon>
    </lineage>
</organism>
<feature type="region of interest" description="Disordered" evidence="1">
    <location>
        <begin position="24"/>
        <end position="58"/>
    </location>
</feature>
<sequence>LRNPLRKNLLNSRSDLKTALELHISNSTNPEPSASTGAAETWNTSKRSPPRDDNIPPAKIQKQALSYRVHFGQYKGKRLSKAHPYVILRWKKNIDNPGFRRSKPATMFDGNKSPVEWTTQSQRTERKYLAAKTKSKLLHRDRQQREMGTAEASDATKIFGMDWQLLFQIPALDKGAKNKKYYLYHAWDLFKFSTSEGKANEAMTAFLNKNEDRTEGIWAGMGLGADATEEYSGTAARRRKPAVARKEKEYDAKIDALLDRALASKGVDWWGEGSDWAAECRALGDPASHDRDEYEPKSLHNCRSIAGTVHLTTTRTSPPERQYLLHRAQRRTLDEKGADRRFSELQYRFDFGAHKNKALFECPPSYIKWLVKENVSASSGRADLKPALERYFSIMELYQPELELWVPKKKATRRTRKRALSSSREDDNPPAKIQKQQESSDVATSEKVANEEPAYVIPFGHHQGQKLSEVPRDFVHWVTQYIDKPTFNPALRAALQVLPEEVLPWKCPERRWIGDMPSEFLEFDDPDGDELYISYSGAKKLFPLTDESFTQLDNPDSVKN</sequence>
<evidence type="ECO:0000313" key="2">
    <source>
        <dbReference type="EMBL" id="CZR67907.1"/>
    </source>
</evidence>
<dbReference type="AlphaFoldDB" id="A0A1L7XSG0"/>
<feature type="non-terminal residue" evidence="2">
    <location>
        <position position="1"/>
    </location>
</feature>
<reference evidence="2 3" key="1">
    <citation type="submission" date="2016-03" db="EMBL/GenBank/DDBJ databases">
        <authorList>
            <person name="Ploux O."/>
        </authorList>
    </citation>
    <scope>NUCLEOTIDE SEQUENCE [LARGE SCALE GENOMIC DNA]</scope>
    <source>
        <strain evidence="2 3">UAMH 11012</strain>
    </source>
</reference>
<gene>
    <name evidence="2" type="ORF">PAC_17806</name>
</gene>
<feature type="region of interest" description="Disordered" evidence="1">
    <location>
        <begin position="101"/>
        <end position="123"/>
    </location>
</feature>
<proteinExistence type="predicted"/>
<accession>A0A1L7XSG0</accession>
<dbReference type="OrthoDB" id="3513191at2759"/>
<protein>
    <submittedName>
        <fullName evidence="2">Uncharacterized protein</fullName>
    </submittedName>
</protein>
<name>A0A1L7XSG0_9HELO</name>
<feature type="region of interest" description="Disordered" evidence="1">
    <location>
        <begin position="415"/>
        <end position="447"/>
    </location>
</feature>